<feature type="transmembrane region" description="Helical" evidence="1">
    <location>
        <begin position="48"/>
        <end position="71"/>
    </location>
</feature>
<dbReference type="AlphaFoldDB" id="A0A5B9D8I4"/>
<feature type="transmembrane region" description="Helical" evidence="1">
    <location>
        <begin position="274"/>
        <end position="292"/>
    </location>
</feature>
<reference evidence="2 3" key="1">
    <citation type="journal article" date="2020" name="Nature">
        <title>Isolation of an archaeon at the prokaryote-eukaryote interface.</title>
        <authorList>
            <person name="Imachi H."/>
            <person name="Nobu M.K."/>
            <person name="Nakahara N."/>
            <person name="Morono Y."/>
            <person name="Ogawara M."/>
            <person name="Takaki Y."/>
            <person name="Takano Y."/>
            <person name="Uematsu K."/>
            <person name="Ikuta T."/>
            <person name="Ito M."/>
            <person name="Matsui Y."/>
            <person name="Miyazaki M."/>
            <person name="Murata K."/>
            <person name="Saito Y."/>
            <person name="Sakai S."/>
            <person name="Song C."/>
            <person name="Tasumi E."/>
            <person name="Yamanaka Y."/>
            <person name="Yamaguchi T."/>
            <person name="Kamagata Y."/>
            <person name="Tamaki H."/>
            <person name="Takai K."/>
        </authorList>
    </citation>
    <scope>NUCLEOTIDE SEQUENCE [LARGE SCALE GENOMIC DNA]</scope>
    <source>
        <strain evidence="2 3">MK-D1</strain>
    </source>
</reference>
<feature type="transmembrane region" description="Helical" evidence="1">
    <location>
        <begin position="108"/>
        <end position="128"/>
    </location>
</feature>
<gene>
    <name evidence="2" type="ORF">DSAG12_00748</name>
</gene>
<keyword evidence="1" id="KW-0472">Membrane</keyword>
<feature type="transmembrane region" description="Helical" evidence="1">
    <location>
        <begin position="207"/>
        <end position="228"/>
    </location>
</feature>
<feature type="transmembrane region" description="Helical" evidence="1">
    <location>
        <begin position="333"/>
        <end position="354"/>
    </location>
</feature>
<proteinExistence type="predicted"/>
<feature type="transmembrane region" description="Helical" evidence="1">
    <location>
        <begin position="184"/>
        <end position="201"/>
    </location>
</feature>
<dbReference type="GeneID" id="41328750"/>
<organism evidence="2 3">
    <name type="scientific">Promethearchaeum syntrophicum</name>
    <dbReference type="NCBI Taxonomy" id="2594042"/>
    <lineage>
        <taxon>Archaea</taxon>
        <taxon>Promethearchaeati</taxon>
        <taxon>Promethearchaeota</taxon>
        <taxon>Promethearchaeia</taxon>
        <taxon>Promethearchaeales</taxon>
        <taxon>Promethearchaeaceae</taxon>
        <taxon>Promethearchaeum</taxon>
    </lineage>
</organism>
<keyword evidence="1" id="KW-1133">Transmembrane helix</keyword>
<reference evidence="2 3" key="2">
    <citation type="journal article" date="2024" name="Int. J. Syst. Evol. Microbiol.">
        <title>Promethearchaeum syntrophicum gen. nov., sp. nov., an anaerobic, obligately syntrophic archaeon, the first isolate of the lineage 'Asgard' archaea, and proposal of the new archaeal phylum Promethearchaeota phyl. nov. and kingdom Promethearchaeati regn. nov.</title>
        <authorList>
            <person name="Imachi H."/>
            <person name="Nobu M.K."/>
            <person name="Kato S."/>
            <person name="Takaki Y."/>
            <person name="Miyazaki M."/>
            <person name="Miyata M."/>
            <person name="Ogawara M."/>
            <person name="Saito Y."/>
            <person name="Sakai S."/>
            <person name="Tahara Y.O."/>
            <person name="Takano Y."/>
            <person name="Tasumi E."/>
            <person name="Uematsu K."/>
            <person name="Yoshimura T."/>
            <person name="Itoh T."/>
            <person name="Ohkuma M."/>
            <person name="Takai K."/>
        </authorList>
    </citation>
    <scope>NUCLEOTIDE SEQUENCE [LARGE SCALE GENOMIC DNA]</scope>
    <source>
        <strain evidence="2 3">MK-D1</strain>
    </source>
</reference>
<name>A0A5B9D8I4_9ARCH</name>
<evidence type="ECO:0000313" key="3">
    <source>
        <dbReference type="Proteomes" id="UP000321408"/>
    </source>
</evidence>
<dbReference type="KEGG" id="psyt:DSAG12_00748"/>
<keyword evidence="3" id="KW-1185">Reference proteome</keyword>
<evidence type="ECO:0000313" key="2">
    <source>
        <dbReference type="EMBL" id="QEE14926.1"/>
    </source>
</evidence>
<sequence length="476" mass="55099">MSIKNDQDIEIEKIFEGELKKSFFERAISSFLKKQFISGLKILTSRPYIFFFIYSVIIIFASITFGILYALKVPYPLVFFEKTLLVALCSGLSLVIGGFLGGLSNYHYFTNVLTILLFVCSYIIAVFFDISLDFFQWIKLLFLIAYVLIGSMTMFFIIVSFHTSLSYRIITLGNSPNRMFFQELIRFGVWITIPMYIYMFFQRSLDSQILSILGIIINILLLVQMYGVPKTKKGDRFENKENNKVKINFKQILGFYNLYLIFHASQSFNTGGKITNLILEILILALNAFYIINNYCKKIENIDDYDETMKRLFRFQRPSSNLMKFKKRIGDKGMVFMALGVVVGYITVLMNSYLNTPMVLLGSLGAEDVPLNVIYHRMFLYFALILIVLMTVLFKKSTIFRLKLVNRYSIRHAMNMFADIFRVSEDGHTGIIYDAVEVSKQKIEEQINKVGKKFKNGWNKFFSLGGTEESDENAND</sequence>
<feature type="transmembrane region" description="Helical" evidence="1">
    <location>
        <begin position="83"/>
        <end position="101"/>
    </location>
</feature>
<dbReference type="EMBL" id="CP042905">
    <property type="protein sequence ID" value="QEE14926.1"/>
    <property type="molecule type" value="Genomic_DNA"/>
</dbReference>
<dbReference type="RefSeq" id="WP_147661860.1">
    <property type="nucleotide sequence ID" value="NZ_CP042905.2"/>
</dbReference>
<dbReference type="Proteomes" id="UP000321408">
    <property type="component" value="Chromosome"/>
</dbReference>
<feature type="transmembrane region" description="Helical" evidence="1">
    <location>
        <begin position="374"/>
        <end position="394"/>
    </location>
</feature>
<protein>
    <submittedName>
        <fullName evidence="2">Uncharacterized protein</fullName>
    </submittedName>
</protein>
<evidence type="ECO:0000256" key="1">
    <source>
        <dbReference type="SAM" id="Phobius"/>
    </source>
</evidence>
<keyword evidence="1" id="KW-0812">Transmembrane</keyword>
<feature type="transmembrane region" description="Helical" evidence="1">
    <location>
        <begin position="249"/>
        <end position="268"/>
    </location>
</feature>
<feature type="transmembrane region" description="Helical" evidence="1">
    <location>
        <begin position="140"/>
        <end position="163"/>
    </location>
</feature>
<accession>A0A5B9D8I4</accession>